<dbReference type="KEGG" id="psac:PSM36_2210"/>
<accession>A0A1R3TAN0</accession>
<gene>
    <name evidence="3" type="ORF">PSM36_2210</name>
</gene>
<proteinExistence type="predicted"/>
<dbReference type="Gene3D" id="1.50.10.100">
    <property type="entry name" value="Chondroitin AC/alginate lyase"/>
    <property type="match status" value="1"/>
</dbReference>
<dbReference type="SUPFAM" id="SSF48230">
    <property type="entry name" value="Chondroitin AC/alginate lyase"/>
    <property type="match status" value="1"/>
</dbReference>
<dbReference type="InterPro" id="IPR008929">
    <property type="entry name" value="Chondroitin_lyas"/>
</dbReference>
<keyword evidence="4" id="KW-1185">Reference proteome</keyword>
<dbReference type="Gene3D" id="2.70.98.70">
    <property type="match status" value="1"/>
</dbReference>
<dbReference type="InterPro" id="IPR012480">
    <property type="entry name" value="Hepar_II_III_C"/>
</dbReference>
<dbReference type="GO" id="GO:0030313">
    <property type="term" value="C:cell envelope"/>
    <property type="evidence" value="ECO:0007669"/>
    <property type="project" value="UniProtKB-SubCell"/>
</dbReference>
<sequence>MHEALKFFIFVAGLSFTFLTNAQEKRNLLTDFFTRSFVGESICKDNCWIKYPSYNEREAWTQLPENLRQETIKEGEKYLGYNWPPITATMYLEFTRTGDRAIVDRAISNRRVVLRSLVLAELMEGKGRFIDDIINGVFVYCEQTYWGMSATFYMYKTGFKGFDNPNTVLPDINDPIVDLSVGDAAADLAWTWYFFNKEFDKISPVISKRLKNELQKKVLDPFYERYDFWWITGWGEGNVNNWTPWCNYNILTCIALIEDDPVKKEVGIYKTMASVDLFINSYPNDGGCDEGPNYWSVAGGKLFDYLDLLHQITNGNIDIFSNDLIKNMGRYIYRVYIANSPKGQFYVNYSDSPAIIRHDGGRIYRYGKQIQDHQMLSFGAFLLKESNFIGGRIGEALENLFNIKGWQDTQIIEPLISHFYFSDREIVIARENEGTTSGFYFAAKGGNNAESHNHNDVGTCILFFNGKPVLVDVGVGTYTAKTFSDQRYKIWTMQSEYHNLPVINGFGQTPGRKFEAKNSNYELKGNKSFFSTDIAGAYSQEAKVNKWIRSYTLDISNRYFRISDNYQLEDNFNGIDFHFISPLNIQILGPGIMELKDNEFTLYLKYNPLILKVQLESIDIDDNNLQRVWGNNISRIVFKMKNKDLNGNIIFDIIKALQE</sequence>
<protein>
    <recommendedName>
        <fullName evidence="2">Heparinase II/III-like C-terminal domain-containing protein</fullName>
    </recommendedName>
</protein>
<name>A0A1R3TAN0_9BACT</name>
<reference evidence="3 4" key="1">
    <citation type="submission" date="2016-08" db="EMBL/GenBank/DDBJ databases">
        <authorList>
            <person name="Seilhamer J.J."/>
        </authorList>
    </citation>
    <scope>NUCLEOTIDE SEQUENCE [LARGE SCALE GENOMIC DNA]</scope>
    <source>
        <strain evidence="3">M3/6</strain>
    </source>
</reference>
<dbReference type="AlphaFoldDB" id="A0A1R3TAN0"/>
<evidence type="ECO:0000256" key="1">
    <source>
        <dbReference type="ARBA" id="ARBA00004196"/>
    </source>
</evidence>
<evidence type="ECO:0000313" key="3">
    <source>
        <dbReference type="EMBL" id="SCD21015.1"/>
    </source>
</evidence>
<dbReference type="STRING" id="1642647.PSM36_2210"/>
<dbReference type="Proteomes" id="UP000187464">
    <property type="component" value="Chromosome I"/>
</dbReference>
<evidence type="ECO:0000259" key="2">
    <source>
        <dbReference type="Pfam" id="PF07940"/>
    </source>
</evidence>
<dbReference type="RefSeq" id="WP_076930909.1">
    <property type="nucleotide sequence ID" value="NZ_LT605205.1"/>
</dbReference>
<comment type="subcellular location">
    <subcellularLocation>
        <location evidence="1">Cell envelope</location>
    </subcellularLocation>
</comment>
<dbReference type="Pfam" id="PF07940">
    <property type="entry name" value="Hepar_II_III_C"/>
    <property type="match status" value="1"/>
</dbReference>
<feature type="domain" description="Heparinase II/III-like C-terminal" evidence="2">
    <location>
        <begin position="442"/>
        <end position="579"/>
    </location>
</feature>
<dbReference type="EMBL" id="LT605205">
    <property type="protein sequence ID" value="SCD21015.1"/>
    <property type="molecule type" value="Genomic_DNA"/>
</dbReference>
<evidence type="ECO:0000313" key="4">
    <source>
        <dbReference type="Proteomes" id="UP000187464"/>
    </source>
</evidence>
<organism evidence="3 4">
    <name type="scientific">Proteiniphilum saccharofermentans</name>
    <dbReference type="NCBI Taxonomy" id="1642647"/>
    <lineage>
        <taxon>Bacteria</taxon>
        <taxon>Pseudomonadati</taxon>
        <taxon>Bacteroidota</taxon>
        <taxon>Bacteroidia</taxon>
        <taxon>Bacteroidales</taxon>
        <taxon>Dysgonomonadaceae</taxon>
        <taxon>Proteiniphilum</taxon>
    </lineage>
</organism>
<dbReference type="GO" id="GO:0016829">
    <property type="term" value="F:lyase activity"/>
    <property type="evidence" value="ECO:0007669"/>
    <property type="project" value="InterPro"/>
</dbReference>